<protein>
    <submittedName>
        <fullName evidence="2">Uncharacterized protein</fullName>
    </submittedName>
</protein>
<feature type="transmembrane region" description="Helical" evidence="1">
    <location>
        <begin position="62"/>
        <end position="79"/>
    </location>
</feature>
<keyword evidence="3" id="KW-1185">Reference proteome</keyword>
<accession>A0A927F845</accession>
<dbReference type="AlphaFoldDB" id="A0A927F845"/>
<keyword evidence="1" id="KW-1133">Transmembrane helix</keyword>
<sequence>MKTIGIAAITGVLCFLLAHFIQTVSHEKNWIAFTADDGHGHGPDPDTKEWEHVIERKIERNTWIISSLATAGIVATLGLKPKSPTMRKE</sequence>
<keyword evidence="1" id="KW-0472">Membrane</keyword>
<name>A0A927F845_9BACT</name>
<gene>
    <name evidence="2" type="ORF">IEN85_08190</name>
</gene>
<evidence type="ECO:0000313" key="2">
    <source>
        <dbReference type="EMBL" id="MBD5779471.1"/>
    </source>
</evidence>
<proteinExistence type="predicted"/>
<reference evidence="2" key="1">
    <citation type="submission" date="2020-09" db="EMBL/GenBank/DDBJ databases">
        <title>Pelagicoccus enzymogenes sp. nov. with an EPS production, isolated from marine sediment.</title>
        <authorList>
            <person name="Feng X."/>
        </authorList>
    </citation>
    <scope>NUCLEOTIDE SEQUENCE</scope>
    <source>
        <strain evidence="2">NFK12</strain>
    </source>
</reference>
<evidence type="ECO:0000256" key="1">
    <source>
        <dbReference type="SAM" id="Phobius"/>
    </source>
</evidence>
<comment type="caution">
    <text evidence="2">The sequence shown here is derived from an EMBL/GenBank/DDBJ whole genome shotgun (WGS) entry which is preliminary data.</text>
</comment>
<organism evidence="2 3">
    <name type="scientific">Pelagicoccus enzymogenes</name>
    <dbReference type="NCBI Taxonomy" id="2773457"/>
    <lineage>
        <taxon>Bacteria</taxon>
        <taxon>Pseudomonadati</taxon>
        <taxon>Verrucomicrobiota</taxon>
        <taxon>Opitutia</taxon>
        <taxon>Puniceicoccales</taxon>
        <taxon>Pelagicoccaceae</taxon>
        <taxon>Pelagicoccus</taxon>
    </lineage>
</organism>
<dbReference type="RefSeq" id="WP_191616592.1">
    <property type="nucleotide sequence ID" value="NZ_JACYFG010000007.1"/>
</dbReference>
<dbReference type="Proteomes" id="UP000622317">
    <property type="component" value="Unassembled WGS sequence"/>
</dbReference>
<keyword evidence="1" id="KW-0812">Transmembrane</keyword>
<dbReference type="EMBL" id="JACYFG010000007">
    <property type="protein sequence ID" value="MBD5779471.1"/>
    <property type="molecule type" value="Genomic_DNA"/>
</dbReference>
<evidence type="ECO:0000313" key="3">
    <source>
        <dbReference type="Proteomes" id="UP000622317"/>
    </source>
</evidence>